<evidence type="ECO:0000256" key="5">
    <source>
        <dbReference type="ARBA" id="ARBA00022833"/>
    </source>
</evidence>
<evidence type="ECO:0000256" key="8">
    <source>
        <dbReference type="ARBA" id="ARBA00023242"/>
    </source>
</evidence>
<comment type="similarity">
    <text evidence="9">Belongs to the sal C2H2-type zinc-finger protein family.</text>
</comment>
<dbReference type="InterPro" id="IPR036236">
    <property type="entry name" value="Znf_C2H2_sf"/>
</dbReference>
<comment type="caution">
    <text evidence="13">The sequence shown here is derived from an EMBL/GenBank/DDBJ whole genome shotgun (WGS) entry which is preliminary data.</text>
</comment>
<dbReference type="EMBL" id="VCAU01000299">
    <property type="protein sequence ID" value="KAF9882579.1"/>
    <property type="molecule type" value="Genomic_DNA"/>
</dbReference>
<accession>A0AAD4C9Z3</accession>
<feature type="compositionally biased region" description="Polar residues" evidence="11">
    <location>
        <begin position="121"/>
        <end position="134"/>
    </location>
</feature>
<dbReference type="InterPro" id="IPR013087">
    <property type="entry name" value="Znf_C2H2_type"/>
</dbReference>
<dbReference type="GO" id="GO:0005634">
    <property type="term" value="C:nucleus"/>
    <property type="evidence" value="ECO:0007669"/>
    <property type="project" value="UniProtKB-SubCell"/>
</dbReference>
<feature type="compositionally biased region" description="Polar residues" evidence="11">
    <location>
        <begin position="143"/>
        <end position="155"/>
    </location>
</feature>
<keyword evidence="5" id="KW-0862">Zinc</keyword>
<feature type="domain" description="C2H2-type" evidence="12">
    <location>
        <begin position="252"/>
        <end position="279"/>
    </location>
</feature>
<evidence type="ECO:0000256" key="11">
    <source>
        <dbReference type="SAM" id="MobiDB-lite"/>
    </source>
</evidence>
<dbReference type="SUPFAM" id="SSF57667">
    <property type="entry name" value="beta-beta-alpha zinc fingers"/>
    <property type="match status" value="1"/>
</dbReference>
<dbReference type="PROSITE" id="PS00028">
    <property type="entry name" value="ZINC_FINGER_C2H2_1"/>
    <property type="match status" value="1"/>
</dbReference>
<evidence type="ECO:0000256" key="4">
    <source>
        <dbReference type="ARBA" id="ARBA00022771"/>
    </source>
</evidence>
<name>A0AAD4C9Z3_ASPNN</name>
<feature type="compositionally biased region" description="Polar residues" evidence="11">
    <location>
        <begin position="91"/>
        <end position="106"/>
    </location>
</feature>
<reference evidence="13" key="1">
    <citation type="journal article" date="2019" name="Beilstein J. Org. Chem.">
        <title>Nanangenines: drimane sesquiterpenoids as the dominant metabolite cohort of a novel Australian fungus, Aspergillus nanangensis.</title>
        <authorList>
            <person name="Lacey H.J."/>
            <person name="Gilchrist C.L.M."/>
            <person name="Crombie A."/>
            <person name="Kalaitzis J.A."/>
            <person name="Vuong D."/>
            <person name="Rutledge P.J."/>
            <person name="Turner P."/>
            <person name="Pitt J.I."/>
            <person name="Lacey E."/>
            <person name="Chooi Y.H."/>
            <person name="Piggott A.M."/>
        </authorList>
    </citation>
    <scope>NUCLEOTIDE SEQUENCE</scope>
    <source>
        <strain evidence="13">MST-FP2251</strain>
    </source>
</reference>
<keyword evidence="14" id="KW-1185">Reference proteome</keyword>
<keyword evidence="8" id="KW-0539">Nucleus</keyword>
<keyword evidence="4 10" id="KW-0863">Zinc-finger</keyword>
<evidence type="ECO:0000256" key="3">
    <source>
        <dbReference type="ARBA" id="ARBA00022737"/>
    </source>
</evidence>
<feature type="region of interest" description="Disordered" evidence="11">
    <location>
        <begin position="28"/>
        <end position="155"/>
    </location>
</feature>
<keyword evidence="6" id="KW-0805">Transcription regulation</keyword>
<evidence type="ECO:0000256" key="2">
    <source>
        <dbReference type="ARBA" id="ARBA00022723"/>
    </source>
</evidence>
<evidence type="ECO:0000256" key="7">
    <source>
        <dbReference type="ARBA" id="ARBA00023163"/>
    </source>
</evidence>
<dbReference type="AlphaFoldDB" id="A0AAD4C9Z3"/>
<reference evidence="13" key="2">
    <citation type="submission" date="2020-02" db="EMBL/GenBank/DDBJ databases">
        <authorList>
            <person name="Gilchrist C.L.M."/>
            <person name="Chooi Y.-H."/>
        </authorList>
    </citation>
    <scope>NUCLEOTIDE SEQUENCE</scope>
    <source>
        <strain evidence="13">MST-FP2251</strain>
    </source>
</reference>
<proteinExistence type="inferred from homology"/>
<dbReference type="GO" id="GO:0008270">
    <property type="term" value="F:zinc ion binding"/>
    <property type="evidence" value="ECO:0007669"/>
    <property type="project" value="UniProtKB-KW"/>
</dbReference>
<evidence type="ECO:0000256" key="10">
    <source>
        <dbReference type="PROSITE-ProRule" id="PRU00042"/>
    </source>
</evidence>
<evidence type="ECO:0000256" key="6">
    <source>
        <dbReference type="ARBA" id="ARBA00023015"/>
    </source>
</evidence>
<evidence type="ECO:0000259" key="12">
    <source>
        <dbReference type="PROSITE" id="PS50157"/>
    </source>
</evidence>
<feature type="compositionally biased region" description="Low complexity" evidence="11">
    <location>
        <begin position="31"/>
        <end position="41"/>
    </location>
</feature>
<keyword evidence="7" id="KW-0804">Transcription</keyword>
<dbReference type="Gene3D" id="3.30.160.60">
    <property type="entry name" value="Classic Zinc Finger"/>
    <property type="match status" value="2"/>
</dbReference>
<dbReference type="GO" id="GO:0000978">
    <property type="term" value="F:RNA polymerase II cis-regulatory region sequence-specific DNA binding"/>
    <property type="evidence" value="ECO:0007669"/>
    <property type="project" value="TreeGrafter"/>
</dbReference>
<protein>
    <recommendedName>
        <fullName evidence="12">C2H2-type domain-containing protein</fullName>
    </recommendedName>
</protein>
<evidence type="ECO:0000313" key="13">
    <source>
        <dbReference type="EMBL" id="KAF9882579.1"/>
    </source>
</evidence>
<dbReference type="PANTHER" id="PTHR23233">
    <property type="entry name" value="SAL-LIKE PROTEIN"/>
    <property type="match status" value="1"/>
</dbReference>
<dbReference type="PROSITE" id="PS50157">
    <property type="entry name" value="ZINC_FINGER_C2H2_2"/>
    <property type="match status" value="1"/>
</dbReference>
<dbReference type="Proteomes" id="UP001194746">
    <property type="component" value="Unassembled WGS sequence"/>
</dbReference>
<gene>
    <name evidence="13" type="ORF">FE257_006356</name>
</gene>
<evidence type="ECO:0000256" key="9">
    <source>
        <dbReference type="ARBA" id="ARBA00038474"/>
    </source>
</evidence>
<dbReference type="InterPro" id="IPR051565">
    <property type="entry name" value="Sal_C2H2-zinc-finger"/>
</dbReference>
<keyword evidence="3" id="KW-0677">Repeat</keyword>
<feature type="non-terminal residue" evidence="13">
    <location>
        <position position="294"/>
    </location>
</feature>
<keyword evidence="2" id="KW-0479">Metal-binding</keyword>
<evidence type="ECO:0000313" key="14">
    <source>
        <dbReference type="Proteomes" id="UP001194746"/>
    </source>
</evidence>
<organism evidence="13 14">
    <name type="scientific">Aspergillus nanangensis</name>
    <dbReference type="NCBI Taxonomy" id="2582783"/>
    <lineage>
        <taxon>Eukaryota</taxon>
        <taxon>Fungi</taxon>
        <taxon>Dikarya</taxon>
        <taxon>Ascomycota</taxon>
        <taxon>Pezizomycotina</taxon>
        <taxon>Eurotiomycetes</taxon>
        <taxon>Eurotiomycetidae</taxon>
        <taxon>Eurotiales</taxon>
        <taxon>Aspergillaceae</taxon>
        <taxon>Aspergillus</taxon>
        <taxon>Aspergillus subgen. Circumdati</taxon>
    </lineage>
</organism>
<dbReference type="PANTHER" id="PTHR23233:SF84">
    <property type="entry name" value="FI23031P1"/>
    <property type="match status" value="1"/>
</dbReference>
<evidence type="ECO:0000256" key="1">
    <source>
        <dbReference type="ARBA" id="ARBA00004123"/>
    </source>
</evidence>
<comment type="subcellular location">
    <subcellularLocation>
        <location evidence="1">Nucleus</location>
    </subcellularLocation>
</comment>
<sequence length="294" mass="31213">MDLANLITPGPVSTVSTSTIYSHSANSYHHSTTMPTSTITPASPPSLSPPVDNQPKCSLPSISSLMGSADSAPIPPAKGQRLSPSRRESDSWLQQSTSYEISSSALPPTPPLRPGYGFHSSAHSPSTKVETTPFPQQPLMTLPSPTDRSSISSQDSFVQHSAPCASLALSVASYSSSIGRPSAASTVYYSRPASSAAYQGTAPPSFQSALSTAAPSAVPAQRIISPVTPAWQHLHHFPRSISNPYQQGRDQYICCICHRAFSRPSGLRIHTRSHTGEKPFRCTHAGCGKAFSVR</sequence>
<dbReference type="GO" id="GO:0000981">
    <property type="term" value="F:DNA-binding transcription factor activity, RNA polymerase II-specific"/>
    <property type="evidence" value="ECO:0007669"/>
    <property type="project" value="TreeGrafter"/>
</dbReference>
<dbReference type="Pfam" id="PF00096">
    <property type="entry name" value="zf-C2H2"/>
    <property type="match status" value="1"/>
</dbReference>